<reference evidence="6" key="1">
    <citation type="submission" date="2024-01" db="EMBL/GenBank/DDBJ databases">
        <title>Bank of Algae and Cyanobacteria of the Azores (BACA) strain genomes.</title>
        <authorList>
            <person name="Luz R."/>
            <person name="Cordeiro R."/>
            <person name="Fonseca A."/>
            <person name="Goncalves V."/>
        </authorList>
    </citation>
    <scope>NUCLEOTIDE SEQUENCE</scope>
    <source>
        <strain evidence="6">BACA0141</strain>
    </source>
</reference>
<dbReference type="InterPro" id="IPR005804">
    <property type="entry name" value="FA_desaturase_dom"/>
</dbReference>
<comment type="cofactor">
    <cofactor evidence="1">
        <name>Fe(2+)</name>
        <dbReference type="ChEBI" id="CHEBI:29033"/>
    </cofactor>
</comment>
<feature type="domain" description="Fatty acid desaturase" evidence="5">
    <location>
        <begin position="54"/>
        <end position="257"/>
    </location>
</feature>
<evidence type="ECO:0000256" key="1">
    <source>
        <dbReference type="ARBA" id="ARBA00001954"/>
    </source>
</evidence>
<dbReference type="Proteomes" id="UP001333818">
    <property type="component" value="Unassembled WGS sequence"/>
</dbReference>
<keyword evidence="4" id="KW-1133">Transmembrane helix</keyword>
<dbReference type="PANTHER" id="PTHR19353:SF19">
    <property type="entry name" value="DELTA(5) FATTY ACID DESATURASE C-RELATED"/>
    <property type="match status" value="1"/>
</dbReference>
<sequence length="258" mass="30359">MAELSTTTLNFLEIKQLTKPQDSVYSTLVACLMISLWGISLGILLRLNFFDLGIWFVLSALLWQTFLYTGLFITIHDAMHGSVCMQNPQLNDWIGSLAAFCYSFFSYQELLRKHQLHHLYPASDRDPDFHDGQHKHLLAWYLHFMSHYWNWTQLMKVAAVFAMLCLIVKVSYLNLLLFWTVPPILSSMQLFYFGTFLPHREPKSGHQNSHRSQTNSLPVLWSLIACYHFGYHHEHHACPYIPWWRLPDVHRIFVKQCK</sequence>
<comment type="caution">
    <text evidence="6">The sequence shown here is derived from an EMBL/GenBank/DDBJ whole genome shotgun (WGS) entry which is preliminary data.</text>
</comment>
<organism evidence="6 7">
    <name type="scientific">Tumidithrix elongata BACA0141</name>
    <dbReference type="NCBI Taxonomy" id="2716417"/>
    <lineage>
        <taxon>Bacteria</taxon>
        <taxon>Bacillati</taxon>
        <taxon>Cyanobacteriota</taxon>
        <taxon>Cyanophyceae</taxon>
        <taxon>Pseudanabaenales</taxon>
        <taxon>Pseudanabaenaceae</taxon>
        <taxon>Tumidithrix</taxon>
        <taxon>Tumidithrix elongata</taxon>
    </lineage>
</organism>
<evidence type="ECO:0000259" key="5">
    <source>
        <dbReference type="Pfam" id="PF00487"/>
    </source>
</evidence>
<dbReference type="GO" id="GO:0016717">
    <property type="term" value="F:oxidoreductase activity, acting on paired donors, with oxidation of a pair of donors resulting in the reduction of molecular oxygen to two molecules of water"/>
    <property type="evidence" value="ECO:0007669"/>
    <property type="project" value="TreeGrafter"/>
</dbReference>
<evidence type="ECO:0000256" key="2">
    <source>
        <dbReference type="ARBA" id="ARBA00008749"/>
    </source>
</evidence>
<keyword evidence="3" id="KW-0408">Iron</keyword>
<proteinExistence type="inferred from homology"/>
<feature type="transmembrane region" description="Helical" evidence="4">
    <location>
        <begin position="154"/>
        <end position="172"/>
    </location>
</feature>
<dbReference type="InterPro" id="IPR054681">
    <property type="entry name" value="CrtW-like"/>
</dbReference>
<comment type="similarity">
    <text evidence="2">Belongs to the fatty acid desaturase type 2 family.</text>
</comment>
<keyword evidence="7" id="KW-1185">Reference proteome</keyword>
<accession>A0AAW9Q2I2</accession>
<evidence type="ECO:0000313" key="7">
    <source>
        <dbReference type="Proteomes" id="UP001333818"/>
    </source>
</evidence>
<dbReference type="RefSeq" id="WP_330483533.1">
    <property type="nucleotide sequence ID" value="NZ_JAZBJZ010000032.1"/>
</dbReference>
<protein>
    <submittedName>
        <fullName evidence="6">Fatty acid desaturase</fullName>
        <ecNumber evidence="6">1.14.19.-</ecNumber>
    </submittedName>
</protein>
<feature type="transmembrane region" description="Helical" evidence="4">
    <location>
        <begin position="93"/>
        <end position="111"/>
    </location>
</feature>
<evidence type="ECO:0000313" key="6">
    <source>
        <dbReference type="EMBL" id="MEE3717106.1"/>
    </source>
</evidence>
<dbReference type="NCBIfam" id="NF045690">
    <property type="entry name" value="BCarotKetCrtW"/>
    <property type="match status" value="1"/>
</dbReference>
<dbReference type="EC" id="1.14.19.-" evidence="6"/>
<dbReference type="GO" id="GO:0016020">
    <property type="term" value="C:membrane"/>
    <property type="evidence" value="ECO:0007669"/>
    <property type="project" value="TreeGrafter"/>
</dbReference>
<dbReference type="InterPro" id="IPR012171">
    <property type="entry name" value="Fatty_acid_desaturase"/>
</dbReference>
<dbReference type="Pfam" id="PF00487">
    <property type="entry name" value="FA_desaturase"/>
    <property type="match status" value="1"/>
</dbReference>
<dbReference type="EMBL" id="JAZBJZ010000032">
    <property type="protein sequence ID" value="MEE3717106.1"/>
    <property type="molecule type" value="Genomic_DNA"/>
</dbReference>
<dbReference type="AlphaFoldDB" id="A0AAW9Q2I2"/>
<feature type="transmembrane region" description="Helical" evidence="4">
    <location>
        <begin position="52"/>
        <end position="73"/>
    </location>
</feature>
<keyword evidence="6" id="KW-0560">Oxidoreductase</keyword>
<keyword evidence="4" id="KW-0472">Membrane</keyword>
<evidence type="ECO:0000256" key="4">
    <source>
        <dbReference type="SAM" id="Phobius"/>
    </source>
</evidence>
<dbReference type="GO" id="GO:0008610">
    <property type="term" value="P:lipid biosynthetic process"/>
    <property type="evidence" value="ECO:0007669"/>
    <property type="project" value="UniProtKB-ARBA"/>
</dbReference>
<evidence type="ECO:0000256" key="3">
    <source>
        <dbReference type="ARBA" id="ARBA00023004"/>
    </source>
</evidence>
<gene>
    <name evidence="6" type="ORF">V2H45_10145</name>
</gene>
<dbReference type="PANTHER" id="PTHR19353">
    <property type="entry name" value="FATTY ACID DESATURASE 2"/>
    <property type="match status" value="1"/>
</dbReference>
<feature type="transmembrane region" description="Helical" evidence="4">
    <location>
        <begin position="24"/>
        <end position="45"/>
    </location>
</feature>
<keyword evidence="4" id="KW-0812">Transmembrane</keyword>
<name>A0AAW9Q2I2_9CYAN</name>